<dbReference type="InterPro" id="IPR036873">
    <property type="entry name" value="Rhodanese-like_dom_sf"/>
</dbReference>
<evidence type="ECO:0000313" key="10">
    <source>
        <dbReference type="EMBL" id="OQR96246.1"/>
    </source>
</evidence>
<accession>A0A1V9ZE24</accession>
<dbReference type="Gene3D" id="2.60.40.10">
    <property type="entry name" value="Immunoglobulins"/>
    <property type="match status" value="2"/>
</dbReference>
<protein>
    <recommendedName>
        <fullName evidence="2">TBC1 domain family member 23</fullName>
    </recommendedName>
</protein>
<feature type="compositionally biased region" description="Acidic residues" evidence="5">
    <location>
        <begin position="53"/>
        <end position="64"/>
    </location>
</feature>
<gene>
    <name evidence="10" type="ORF">ACHHYP_16551</name>
</gene>
<feature type="domain" description="Rab-GAP TBC" evidence="6">
    <location>
        <begin position="171"/>
        <end position="357"/>
    </location>
</feature>
<dbReference type="InterPro" id="IPR001763">
    <property type="entry name" value="Rhodanese-like_dom"/>
</dbReference>
<dbReference type="STRING" id="1202772.A0A1V9ZE24"/>
<evidence type="ECO:0000256" key="1">
    <source>
        <dbReference type="ARBA" id="ARBA00004601"/>
    </source>
</evidence>
<dbReference type="AlphaFoldDB" id="A0A1V9ZE24"/>
<dbReference type="Pfam" id="PF00041">
    <property type="entry name" value="fn3"/>
    <property type="match status" value="1"/>
</dbReference>
<dbReference type="Gene3D" id="1.10.472.80">
    <property type="entry name" value="Ypt/Rab-GAP domain of gyp1p, domain 3"/>
    <property type="match status" value="1"/>
</dbReference>
<dbReference type="SUPFAM" id="SSF49265">
    <property type="entry name" value="Fibronectin type III"/>
    <property type="match status" value="1"/>
</dbReference>
<evidence type="ECO:0000259" key="7">
    <source>
        <dbReference type="PROSITE" id="PS50106"/>
    </source>
</evidence>
<dbReference type="SUPFAM" id="SSF47923">
    <property type="entry name" value="Ypt/Rab-GAP domain of gyp1p"/>
    <property type="match status" value="2"/>
</dbReference>
<dbReference type="GO" id="GO:0005829">
    <property type="term" value="C:cytosol"/>
    <property type="evidence" value="ECO:0007669"/>
    <property type="project" value="GOC"/>
</dbReference>
<evidence type="ECO:0000259" key="8">
    <source>
        <dbReference type="PROSITE" id="PS50206"/>
    </source>
</evidence>
<comment type="caution">
    <text evidence="10">The sequence shown here is derived from an EMBL/GenBank/DDBJ whole genome shotgun (WGS) entry which is preliminary data.</text>
</comment>
<dbReference type="PROSITE" id="PS50106">
    <property type="entry name" value="PDZ"/>
    <property type="match status" value="1"/>
</dbReference>
<feature type="domain" description="Fibronectin type-III" evidence="9">
    <location>
        <begin position="768"/>
        <end position="872"/>
    </location>
</feature>
<feature type="region of interest" description="Disordered" evidence="5">
    <location>
        <begin position="1"/>
        <end position="118"/>
    </location>
</feature>
<organism evidence="10 11">
    <name type="scientific">Achlya hypogyna</name>
    <name type="common">Oomycete</name>
    <name type="synonym">Protoachlya hypogyna</name>
    <dbReference type="NCBI Taxonomy" id="1202772"/>
    <lineage>
        <taxon>Eukaryota</taxon>
        <taxon>Sar</taxon>
        <taxon>Stramenopiles</taxon>
        <taxon>Oomycota</taxon>
        <taxon>Saprolegniomycetes</taxon>
        <taxon>Saprolegniales</taxon>
        <taxon>Achlyaceae</taxon>
        <taxon>Achlya</taxon>
    </lineage>
</organism>
<dbReference type="CDD" id="cd00136">
    <property type="entry name" value="PDZ_canonical"/>
    <property type="match status" value="1"/>
</dbReference>
<dbReference type="PANTHER" id="PTHR13297:SF5">
    <property type="entry name" value="TBC1 DOMAIN FAMILY MEMBER 23"/>
    <property type="match status" value="1"/>
</dbReference>
<dbReference type="CDD" id="cd00063">
    <property type="entry name" value="FN3"/>
    <property type="match status" value="2"/>
</dbReference>
<dbReference type="GO" id="GO:0005802">
    <property type="term" value="C:trans-Golgi network"/>
    <property type="evidence" value="ECO:0007669"/>
    <property type="project" value="TreeGrafter"/>
</dbReference>
<evidence type="ECO:0000259" key="9">
    <source>
        <dbReference type="PROSITE" id="PS50853"/>
    </source>
</evidence>
<dbReference type="OrthoDB" id="1668230at2759"/>
<dbReference type="SMART" id="SM00060">
    <property type="entry name" value="FN3"/>
    <property type="match status" value="2"/>
</dbReference>
<keyword evidence="11" id="KW-1185">Reference proteome</keyword>
<dbReference type="InterPro" id="IPR036116">
    <property type="entry name" value="FN3_sf"/>
</dbReference>
<evidence type="ECO:0000259" key="6">
    <source>
        <dbReference type="PROSITE" id="PS50086"/>
    </source>
</evidence>
<feature type="domain" description="Fibronectin type-III" evidence="9">
    <location>
        <begin position="992"/>
        <end position="1084"/>
    </location>
</feature>
<comment type="subcellular location">
    <subcellularLocation>
        <location evidence="1">Golgi apparatus</location>
        <location evidence="1">trans-Golgi network</location>
    </subcellularLocation>
</comment>
<dbReference type="GO" id="GO:0099041">
    <property type="term" value="P:vesicle tethering to Golgi"/>
    <property type="evidence" value="ECO:0007669"/>
    <property type="project" value="TreeGrafter"/>
</dbReference>
<dbReference type="Pfam" id="PF00566">
    <property type="entry name" value="RabGAP-TBC"/>
    <property type="match status" value="1"/>
</dbReference>
<dbReference type="SUPFAM" id="SSF50156">
    <property type="entry name" value="PDZ domain-like"/>
    <property type="match status" value="1"/>
</dbReference>
<dbReference type="PANTHER" id="PTHR13297">
    <property type="entry name" value="TBC1 DOMAIN FAMILY MEMBER 23-RELATED"/>
    <property type="match status" value="1"/>
</dbReference>
<dbReference type="Pfam" id="PF00595">
    <property type="entry name" value="PDZ"/>
    <property type="match status" value="1"/>
</dbReference>
<evidence type="ECO:0000256" key="5">
    <source>
        <dbReference type="SAM" id="MobiDB-lite"/>
    </source>
</evidence>
<proteinExistence type="predicted"/>
<evidence type="ECO:0000256" key="3">
    <source>
        <dbReference type="ARBA" id="ARBA00022473"/>
    </source>
</evidence>
<name>A0A1V9ZE24_ACHHY</name>
<feature type="compositionally biased region" description="Basic and acidic residues" evidence="5">
    <location>
        <begin position="16"/>
        <end position="33"/>
    </location>
</feature>
<keyword evidence="3" id="KW-0217">Developmental protein</keyword>
<feature type="domain" description="Rhodanese" evidence="8">
    <location>
        <begin position="468"/>
        <end position="571"/>
    </location>
</feature>
<evidence type="ECO:0000313" key="11">
    <source>
        <dbReference type="Proteomes" id="UP000243579"/>
    </source>
</evidence>
<dbReference type="Gene3D" id="2.30.42.10">
    <property type="match status" value="1"/>
</dbReference>
<dbReference type="InterPro" id="IPR003961">
    <property type="entry name" value="FN3_dom"/>
</dbReference>
<dbReference type="InterPro" id="IPR035969">
    <property type="entry name" value="Rab-GAP_TBC_sf"/>
</dbReference>
<reference evidence="10 11" key="1">
    <citation type="journal article" date="2014" name="Genome Biol. Evol.">
        <title>The secreted proteins of Achlya hypogyna and Thraustotheca clavata identify the ancestral oomycete secretome and reveal gene acquisitions by horizontal gene transfer.</title>
        <authorList>
            <person name="Misner I."/>
            <person name="Blouin N."/>
            <person name="Leonard G."/>
            <person name="Richards T.A."/>
            <person name="Lane C.E."/>
        </authorList>
    </citation>
    <scope>NUCLEOTIDE SEQUENCE [LARGE SCALE GENOMIC DNA]</scope>
    <source>
        <strain evidence="10 11">ATCC 48635</strain>
    </source>
</reference>
<dbReference type="SMART" id="SM00164">
    <property type="entry name" value="TBC"/>
    <property type="match status" value="1"/>
</dbReference>
<dbReference type="PROSITE" id="PS50206">
    <property type="entry name" value="RHODANESE_3"/>
    <property type="match status" value="1"/>
</dbReference>
<keyword evidence="4" id="KW-0333">Golgi apparatus</keyword>
<feature type="domain" description="PDZ" evidence="7">
    <location>
        <begin position="683"/>
        <end position="755"/>
    </location>
</feature>
<dbReference type="SUPFAM" id="SSF52821">
    <property type="entry name" value="Rhodanese/Cell cycle control phosphatase"/>
    <property type="match status" value="1"/>
</dbReference>
<dbReference type="InterPro" id="IPR039755">
    <property type="entry name" value="TBC1D23"/>
</dbReference>
<dbReference type="InterPro" id="IPR036034">
    <property type="entry name" value="PDZ_sf"/>
</dbReference>
<sequence>MTTESEAPQAQATAMTDDKLSDEAEAEPTHAHDVLVAAEANKDGAAKDVAPSSDDETTPDEPSDVAESSLNAAVLVSEDASTPTESSRTELSTEAAEASAEATSSEPTTAPSTIAGNSNGAALLETHDALPSSDADAPISREDLERSLTAELDRRRPDSYIITQLCHDLGHVPDGLRPAVWQALLLPGGAGAHVDVFRAIDADDPNQRVIRADAPRTRPKDFGAEDRTTLEHNLVHILTFYCRSKSIRYKQGMNEVLAPFLLLLGTEQASAVYQCFYTFIDKFLTNVYSDREFRSLQCSMRLLRLLLLYHDPRLCAHLDENDMTPELYVTPWFMTLFARNTPADVLFALWDAVLLHDDPTLMHFLALALLEDRRSLLLAADVAELPQVLTSLTITSVADAQALLARALAAMQATPTSFRKDVLAVCYRPLTDRTVSALKQIGASACMTLHPSELVSYMVQKVQGTLASAMNLIILDCRPFPAFQEYHLSLSYHIDPEVAANSEAFGVLLEGFGRMKDCHFCFVGAKCKSDDSDVGDDVALGRFVVMFVQNGFAHVSKVLGGLEGIRDELVATLDDGVHEQLIVGEWVDEEEAASLKVKAKRLIGKIPTQSALQQLQRLRSTMSKQPLFGKSPTTPPTIDAVTQSALMVGDDEWVEVCVKSKEVLRRSSKSLSDDWKRVVFQAGKLGILFKGVDRSLITVDSIVPSGQAEAAGVLQRGDVLETIEGANIRGLRFHAVMEMLQRAPRPLTLQFSTPPARQFDVLDALSVPPHAPLLLRNGPYSLSIIWDHVPGATRYQLQYALQSEHRFHPWATLAVKSKSGIVHDHSVDGNDVSGTVVGLDPGEKYLLRVRCGTPAQWGTYSEPSATMATVETPTARRPLSPRTASVVVFLAGECPDVVETGLFYYRVLLGLRARAGPSYEAAAVDVALDKGSLIKCDEKILRGPHVFVRLQDSDLWAFETTTDGAPVLERLAIEDKEALRPAPAPEPPVVVAPSGLTLHAAGPTSIVVSWEALLDPGVTKYSIQFSKNKLAALWVTRELVASENSCVLTQLTPGTAYVARLRAGYEAGWGPYTATSAPCRTSEAEALVDDGDDKPKLLNAWMEKAAGAVQRLTKTNSSDNVVETPAWKEPPLVINVEEMKQAKEEFQWFPAHKITDDAPIACELVVTNGYLLSVEPEPDRPGWGRIDERRRLKLLTKITSRRTVPNSVVFHFKQHEEDDSVDHVAFIVEERSACLELVKQRFMTITAAQ</sequence>
<dbReference type="CDD" id="cd20788">
    <property type="entry name" value="TBC1D23_C-like"/>
    <property type="match status" value="1"/>
</dbReference>
<dbReference type="PROSITE" id="PS50853">
    <property type="entry name" value="FN3"/>
    <property type="match status" value="2"/>
</dbReference>
<dbReference type="SMART" id="SM00228">
    <property type="entry name" value="PDZ"/>
    <property type="match status" value="1"/>
</dbReference>
<dbReference type="PROSITE" id="PS50086">
    <property type="entry name" value="TBC_RABGAP"/>
    <property type="match status" value="1"/>
</dbReference>
<dbReference type="InterPro" id="IPR001478">
    <property type="entry name" value="PDZ"/>
</dbReference>
<dbReference type="GO" id="GO:0042147">
    <property type="term" value="P:retrograde transport, endosome to Golgi"/>
    <property type="evidence" value="ECO:0007669"/>
    <property type="project" value="InterPro"/>
</dbReference>
<dbReference type="InterPro" id="IPR013783">
    <property type="entry name" value="Ig-like_fold"/>
</dbReference>
<evidence type="ECO:0000256" key="2">
    <source>
        <dbReference type="ARBA" id="ARBA00014207"/>
    </source>
</evidence>
<dbReference type="EMBL" id="JNBR01000151">
    <property type="protein sequence ID" value="OQR96246.1"/>
    <property type="molecule type" value="Genomic_DNA"/>
</dbReference>
<feature type="compositionally biased region" description="Low complexity" evidence="5">
    <location>
        <begin position="81"/>
        <end position="113"/>
    </location>
</feature>
<dbReference type="Gene3D" id="1.10.8.270">
    <property type="entry name" value="putative rabgap domain of human tbc1 domain family member 14 like domains"/>
    <property type="match status" value="1"/>
</dbReference>
<dbReference type="InterPro" id="IPR000195">
    <property type="entry name" value="Rab-GAP-TBC_dom"/>
</dbReference>
<evidence type="ECO:0000256" key="4">
    <source>
        <dbReference type="ARBA" id="ARBA00023034"/>
    </source>
</evidence>
<feature type="compositionally biased region" description="Polar residues" evidence="5">
    <location>
        <begin position="1"/>
        <end position="14"/>
    </location>
</feature>
<dbReference type="Proteomes" id="UP000243579">
    <property type="component" value="Unassembled WGS sequence"/>
</dbReference>